<gene>
    <name evidence="3" type="ORF">G3RUM_00255</name>
</gene>
<feature type="transmembrane region" description="Helical" evidence="1">
    <location>
        <begin position="497"/>
        <end position="519"/>
    </location>
</feature>
<accession>A0ABY0FPJ5</accession>
<dbReference type="Pfam" id="PF19590">
    <property type="entry name" value="TrbL_3"/>
    <property type="match status" value="1"/>
</dbReference>
<keyword evidence="4" id="KW-1185">Reference proteome</keyword>
<keyword evidence="1" id="KW-0812">Transmembrane</keyword>
<evidence type="ECO:0000313" key="3">
    <source>
        <dbReference type="EMBL" id="RYC74977.1"/>
    </source>
</evidence>
<dbReference type="PROSITE" id="PS51257">
    <property type="entry name" value="PROKAR_LIPOPROTEIN"/>
    <property type="match status" value="1"/>
</dbReference>
<dbReference type="InterPro" id="IPR045782">
    <property type="entry name" value="TrbL_3"/>
</dbReference>
<keyword evidence="1" id="KW-0472">Membrane</keyword>
<evidence type="ECO:0000256" key="2">
    <source>
        <dbReference type="SAM" id="SignalP"/>
    </source>
</evidence>
<evidence type="ECO:0000256" key="1">
    <source>
        <dbReference type="SAM" id="Phobius"/>
    </source>
</evidence>
<feature type="chain" id="PRO_5045541876" description="Type IV secretion system protein" evidence="2">
    <location>
        <begin position="32"/>
        <end position="1113"/>
    </location>
</feature>
<dbReference type="Proteomes" id="UP001191019">
    <property type="component" value="Unassembled WGS sequence"/>
</dbReference>
<evidence type="ECO:0000313" key="4">
    <source>
        <dbReference type="Proteomes" id="UP001191019"/>
    </source>
</evidence>
<feature type="transmembrane region" description="Helical" evidence="1">
    <location>
        <begin position="596"/>
        <end position="617"/>
    </location>
</feature>
<feature type="transmembrane region" description="Helical" evidence="1">
    <location>
        <begin position="715"/>
        <end position="737"/>
    </location>
</feature>
<reference evidence="3 4" key="1">
    <citation type="journal article" date="2018" name="bioRxiv">
        <title>Evidence of independent acquisition and adaption of ultra-small bacteria to human hosts across the highly diverse yet reduced genomes of the phylum Saccharibacteria.</title>
        <authorList>
            <person name="McLean J.S."/>
            <person name="Bor B."/>
            <person name="To T.T."/>
            <person name="Liu Q."/>
            <person name="Kearns K.A."/>
            <person name="Solden L.M."/>
            <person name="Wrighton K.C."/>
            <person name="He X."/>
            <person name="Shi W."/>
        </authorList>
    </citation>
    <scope>NUCLEOTIDE SEQUENCE [LARGE SCALE GENOMIC DNA]</scope>
    <source>
        <strain evidence="3 4">TM7_G3_2_Rum_HOT_351B</strain>
    </source>
</reference>
<feature type="transmembrane region" description="Helical" evidence="1">
    <location>
        <begin position="650"/>
        <end position="669"/>
    </location>
</feature>
<dbReference type="EMBL" id="PRLM01000002">
    <property type="protein sequence ID" value="RYC74977.1"/>
    <property type="molecule type" value="Genomic_DNA"/>
</dbReference>
<dbReference type="RefSeq" id="WP_129734615.1">
    <property type="nucleotide sequence ID" value="NZ_PRLM01000002.1"/>
</dbReference>
<comment type="caution">
    <text evidence="3">The sequence shown here is derived from an EMBL/GenBank/DDBJ whole genome shotgun (WGS) entry which is preliminary data.</text>
</comment>
<organism evidence="3 4">
    <name type="scientific">Candidatus Nanosyncoccus alces</name>
    <dbReference type="NCBI Taxonomy" id="2171997"/>
    <lineage>
        <taxon>Bacteria</taxon>
        <taxon>Candidatus Saccharimonadota</taxon>
        <taxon>Candidatus Nanosyncoccalia</taxon>
        <taxon>Candidatus Nanosyncoccales</taxon>
        <taxon>Candidatus Nanosyncoccaceae</taxon>
        <taxon>Candidatus Nanosyncoccus</taxon>
    </lineage>
</organism>
<protein>
    <recommendedName>
        <fullName evidence="5">Type IV secretion system protein</fullName>
    </recommendedName>
</protein>
<feature type="transmembrane region" description="Helical" evidence="1">
    <location>
        <begin position="624"/>
        <end position="644"/>
    </location>
</feature>
<keyword evidence="2" id="KW-0732">Signal</keyword>
<reference evidence="3 4" key="2">
    <citation type="journal article" date="2020" name="Cell Rep.">
        <title>Acquisition and Adaptation of Ultra-small Parasitic Reduced Genome Bacteria to Mammalian Hosts.</title>
        <authorList>
            <person name="McLean J.S."/>
            <person name="Bor B."/>
            <person name="Kerns K.A."/>
            <person name="Liu Q."/>
            <person name="To T.T."/>
            <person name="Solden L."/>
            <person name="Hendrickson E.L."/>
            <person name="Wrighton K."/>
            <person name="Shi W."/>
            <person name="He X."/>
        </authorList>
    </citation>
    <scope>NUCLEOTIDE SEQUENCE [LARGE SCALE GENOMIC DNA]</scope>
    <source>
        <strain evidence="3 4">TM7_G3_2_Rum_HOT_351B</strain>
    </source>
</reference>
<feature type="signal peptide" evidence="2">
    <location>
        <begin position="1"/>
        <end position="31"/>
    </location>
</feature>
<sequence>MNNKNKKIKLLLSFFIFSICGLLFSCNSAFAGTKETVLEKSVLQGLYRCYTTGAINKDAGALSAFHKFETLIIGGDSDGKYIALPAGLTGINDNNISCKGLFMGDSVGLFTESGSFDGLFKMFGKTEYTENITSDTKKTTLLKGMGYSAGSTSSTKNCVYYVYTNNDPSGDGESYTDKVCLSNGELSVETNNRDCGNNSGICMAPIGFQANGKTLTIRDFLWTKEEKVTYSGSWDKFRSDLNTTMSSDFYSPEGGDAFTYRFSSEKSDNTQSTDGDVTYTFSDGKSAAVTAIKFLNPSYALYGSLAFTDQEKLWYYENTITNWFYKNKSLDDYYKCGISENPSLNSQYIIINVNPSTGAKNTAGDCGVNKENTTNSDGIHGFDRSNHFSANGTVGAMDLASVVAIINSLVDGMDESELPSEATTEDNDDTKPEDTCMNSGGAGSLGWIACPILDWVSDSVQNIYSSAVAPLLQVDSKFFSNDEDVGTFHAWGIFQSMANIVFIILFLFVIFSQLTGVGIDNYGIKKIMPKLVVAAVLINLSYLICLICVDISNIAGNGIQSLFNGLDPGGSAATFIDEYNGVTSTHSEEVVTSSGAGATALTAVALVAILAGGFIAIWHNPALLLSLLVSALGVLIAILFLFVLLAGREAAIIVLTVISPLAFVCYILPNTKKFFDKWLKFWEGLLLVYPICGLLVGGGDFVSRLLLSIGFADSNFFMGFVTMVVGIIPIFFIPTVLKGAFAAMGNIGSAFANLGRTARGAATDKIRKSEGYKAVQQQGLDRSVRSKAGYSRRNDRLNAKGRLKSRFAKTGFARALGYGGLQSARVKAVSGIVDEEVESRASVEQALAVSGIAKKGGDVKGYYGDMLEKAGKSGSANNVNAVVAAMVNSGQIKEKDIADLMRKHINDGNIKIRNDGTMANVFREMATKYGSGFLSTDAELKDFMQKGGLDKSGNKISSLGNYGDYAKAGHMDATDIKKEDVTKLSGDSLSGLIKSGVLDQGMAQQMLAMNPNISNDKRIMLGAAANNLDISGMTAEQFKEAAKSVAQKPDDASTLIQGMSSEMAKALTSATPQSVNVVQNFRGGGRQIEPVDVNLRSNYREPSGYDDDTSTWD</sequence>
<feature type="transmembrane region" description="Helical" evidence="1">
    <location>
        <begin position="531"/>
        <end position="555"/>
    </location>
</feature>
<keyword evidence="1" id="KW-1133">Transmembrane helix</keyword>
<name>A0ABY0FPJ5_9BACT</name>
<feature type="transmembrane region" description="Helical" evidence="1">
    <location>
        <begin position="681"/>
        <end position="703"/>
    </location>
</feature>
<proteinExistence type="predicted"/>
<evidence type="ECO:0008006" key="5">
    <source>
        <dbReference type="Google" id="ProtNLM"/>
    </source>
</evidence>